<comment type="similarity">
    <text evidence="2">Belongs to the cytochrome P450 family.</text>
</comment>
<dbReference type="PANTHER" id="PTHR24286">
    <property type="entry name" value="CYTOCHROME P450 26"/>
    <property type="match status" value="1"/>
</dbReference>
<dbReference type="EMBL" id="LUKN01000852">
    <property type="protein sequence ID" value="OAR02106.1"/>
    <property type="molecule type" value="Genomic_DNA"/>
</dbReference>
<dbReference type="SUPFAM" id="SSF48264">
    <property type="entry name" value="Cytochrome P450"/>
    <property type="match status" value="1"/>
</dbReference>
<sequence>MEAVRKVIWSSIAGCIASRGFAALCVLALSAVALALISLVLQRPKLPQNAPKYVAGWPVLGSIEFYLGRRDFLERDKKKNGGHSFSFHYGKYPIVSLAGETGRTLLYTSRQFDLRAGYSTLLAASPSIETDIDNPAASQLNLFKKILTRDRLVESLPSILEDTDAALRGLSSTEGTVSIFPLMYRLIYRLTHRTAGVHEIAEDETMLDSTLNRFSGIEHCSALQIMFPAWPLPSMLSKLWAGFNLHRVIVGAMNERRRTGRSEKDALQFLMDLGETDLEIVKIDALISSHRRTAEESVLDILQRVPYHDWDVQLPAVHVCLRETLRLNLSGPALRKNLSNEDIAVPGTGQLVPKKAFVFYAMEDVHLDENIYPNAQKWEPDRHLPGRDEGANKPHAFVGWGSGLHPCFWWSGMARPENDLCRVSTEMT</sequence>
<keyword evidence="6 8" id="KW-0408">Iron</keyword>
<evidence type="ECO:0000256" key="9">
    <source>
        <dbReference type="SAM" id="Phobius"/>
    </source>
</evidence>
<accession>A0A179IHH8</accession>
<evidence type="ECO:0000313" key="10">
    <source>
        <dbReference type="EMBL" id="OAR02106.1"/>
    </source>
</evidence>
<keyword evidence="9" id="KW-1133">Transmembrane helix</keyword>
<evidence type="ECO:0000256" key="4">
    <source>
        <dbReference type="ARBA" id="ARBA00022723"/>
    </source>
</evidence>
<proteinExistence type="inferred from homology"/>
<dbReference type="AlphaFoldDB" id="A0A179IHH8"/>
<dbReference type="GO" id="GO:0020037">
    <property type="term" value="F:heme binding"/>
    <property type="evidence" value="ECO:0007669"/>
    <property type="project" value="InterPro"/>
</dbReference>
<dbReference type="InterPro" id="IPR001128">
    <property type="entry name" value="Cyt_P450"/>
</dbReference>
<dbReference type="Gene3D" id="1.10.630.10">
    <property type="entry name" value="Cytochrome P450"/>
    <property type="match status" value="2"/>
</dbReference>
<evidence type="ECO:0000256" key="7">
    <source>
        <dbReference type="ARBA" id="ARBA00023033"/>
    </source>
</evidence>
<dbReference type="PRINTS" id="PR00465">
    <property type="entry name" value="EP450IV"/>
</dbReference>
<evidence type="ECO:0000256" key="1">
    <source>
        <dbReference type="ARBA" id="ARBA00001971"/>
    </source>
</evidence>
<keyword evidence="9" id="KW-0812">Transmembrane</keyword>
<dbReference type="GO" id="GO:0005506">
    <property type="term" value="F:iron ion binding"/>
    <property type="evidence" value="ECO:0007669"/>
    <property type="project" value="InterPro"/>
</dbReference>
<name>A0A179IHH8_CORDF</name>
<dbReference type="Pfam" id="PF00067">
    <property type="entry name" value="p450"/>
    <property type="match status" value="1"/>
</dbReference>
<feature type="binding site" description="axial binding residue" evidence="8">
    <location>
        <position position="407"/>
    </location>
    <ligand>
        <name>heme</name>
        <dbReference type="ChEBI" id="CHEBI:30413"/>
    </ligand>
    <ligandPart>
        <name>Fe</name>
        <dbReference type="ChEBI" id="CHEBI:18248"/>
    </ligandPart>
</feature>
<evidence type="ECO:0000256" key="3">
    <source>
        <dbReference type="ARBA" id="ARBA00022617"/>
    </source>
</evidence>
<evidence type="ECO:0000313" key="11">
    <source>
        <dbReference type="Proteomes" id="UP000243081"/>
    </source>
</evidence>
<keyword evidence="9" id="KW-0472">Membrane</keyword>
<dbReference type="Proteomes" id="UP000243081">
    <property type="component" value="Unassembled WGS sequence"/>
</dbReference>
<dbReference type="InterPro" id="IPR002403">
    <property type="entry name" value="Cyt_P450_E_grp-IV"/>
</dbReference>
<dbReference type="GO" id="GO:0016125">
    <property type="term" value="P:sterol metabolic process"/>
    <property type="evidence" value="ECO:0007669"/>
    <property type="project" value="TreeGrafter"/>
</dbReference>
<evidence type="ECO:0000256" key="6">
    <source>
        <dbReference type="ARBA" id="ARBA00023004"/>
    </source>
</evidence>
<organism evidence="10 11">
    <name type="scientific">Cordyceps confragosa</name>
    <name type="common">Lecanicillium lecanii</name>
    <dbReference type="NCBI Taxonomy" id="2714763"/>
    <lineage>
        <taxon>Eukaryota</taxon>
        <taxon>Fungi</taxon>
        <taxon>Dikarya</taxon>
        <taxon>Ascomycota</taxon>
        <taxon>Pezizomycotina</taxon>
        <taxon>Sordariomycetes</taxon>
        <taxon>Hypocreomycetidae</taxon>
        <taxon>Hypocreales</taxon>
        <taxon>Cordycipitaceae</taxon>
        <taxon>Akanthomyces</taxon>
    </lineage>
</organism>
<keyword evidence="4 8" id="KW-0479">Metal-binding</keyword>
<dbReference type="PANTHER" id="PTHR24286:SF24">
    <property type="entry name" value="LANOSTEROL 14-ALPHA DEMETHYLASE"/>
    <property type="match status" value="1"/>
</dbReference>
<dbReference type="GO" id="GO:0004497">
    <property type="term" value="F:monooxygenase activity"/>
    <property type="evidence" value="ECO:0007669"/>
    <property type="project" value="UniProtKB-KW"/>
</dbReference>
<dbReference type="InterPro" id="IPR036396">
    <property type="entry name" value="Cyt_P450_sf"/>
</dbReference>
<reference evidence="10 11" key="1">
    <citation type="submission" date="2016-03" db="EMBL/GenBank/DDBJ databases">
        <title>Fine-scale spatial genetic structure of a fungal parasite of coffee scale insects.</title>
        <authorList>
            <person name="Jackson D."/>
            <person name="Zemenick K.A."/>
            <person name="Malloure B."/>
            <person name="Quandt C.A."/>
            <person name="James T.Y."/>
        </authorList>
    </citation>
    <scope>NUCLEOTIDE SEQUENCE [LARGE SCALE GENOMIC DNA]</scope>
    <source>
        <strain evidence="10 11">UM487</strain>
    </source>
</reference>
<evidence type="ECO:0000256" key="8">
    <source>
        <dbReference type="PIRSR" id="PIRSR602403-1"/>
    </source>
</evidence>
<keyword evidence="5" id="KW-0560">Oxidoreductase</keyword>
<dbReference type="OMA" id="FHEVARN"/>
<evidence type="ECO:0008006" key="12">
    <source>
        <dbReference type="Google" id="ProtNLM"/>
    </source>
</evidence>
<feature type="transmembrane region" description="Helical" evidence="9">
    <location>
        <begin position="21"/>
        <end position="41"/>
    </location>
</feature>
<gene>
    <name evidence="10" type="ORF">LLEC1_05477</name>
</gene>
<evidence type="ECO:0000256" key="5">
    <source>
        <dbReference type="ARBA" id="ARBA00023002"/>
    </source>
</evidence>
<comment type="caution">
    <text evidence="10">The sequence shown here is derived from an EMBL/GenBank/DDBJ whole genome shotgun (WGS) entry which is preliminary data.</text>
</comment>
<keyword evidence="11" id="KW-1185">Reference proteome</keyword>
<protein>
    <recommendedName>
        <fullName evidence="12">Cytochrome P450</fullName>
    </recommendedName>
</protein>
<dbReference type="GO" id="GO:0016705">
    <property type="term" value="F:oxidoreductase activity, acting on paired donors, with incorporation or reduction of molecular oxygen"/>
    <property type="evidence" value="ECO:0007669"/>
    <property type="project" value="InterPro"/>
</dbReference>
<dbReference type="OrthoDB" id="1055148at2759"/>
<keyword evidence="7" id="KW-0503">Monooxygenase</keyword>
<comment type="cofactor">
    <cofactor evidence="1 8">
        <name>heme</name>
        <dbReference type="ChEBI" id="CHEBI:30413"/>
    </cofactor>
</comment>
<keyword evidence="3 8" id="KW-0349">Heme</keyword>
<evidence type="ECO:0000256" key="2">
    <source>
        <dbReference type="ARBA" id="ARBA00010617"/>
    </source>
</evidence>